<evidence type="ECO:0000313" key="2">
    <source>
        <dbReference type="Proteomes" id="UP000018851"/>
    </source>
</evidence>
<organism evidence="1 2">
    <name type="scientific">Sphingomonas sanxanigenens DSM 19645 = NX02</name>
    <dbReference type="NCBI Taxonomy" id="1123269"/>
    <lineage>
        <taxon>Bacteria</taxon>
        <taxon>Pseudomonadati</taxon>
        <taxon>Pseudomonadota</taxon>
        <taxon>Alphaproteobacteria</taxon>
        <taxon>Sphingomonadales</taxon>
        <taxon>Sphingomonadaceae</taxon>
        <taxon>Sphingomonas</taxon>
    </lineage>
</organism>
<dbReference type="RefSeq" id="WP_025295368.1">
    <property type="nucleotide sequence ID" value="NZ_CP006644.1"/>
</dbReference>
<reference evidence="1 2" key="1">
    <citation type="submission" date="2013-07" db="EMBL/GenBank/DDBJ databases">
        <title>Completed genome of Sphingomonas sanxanigenens NX02.</title>
        <authorList>
            <person name="Ma T."/>
            <person name="Huang H."/>
            <person name="Wu M."/>
            <person name="Li X."/>
            <person name="Li G."/>
        </authorList>
    </citation>
    <scope>NUCLEOTIDE SEQUENCE [LARGE SCALE GENOMIC DNA]</scope>
    <source>
        <strain evidence="1 2">NX02</strain>
    </source>
</reference>
<dbReference type="Proteomes" id="UP000018851">
    <property type="component" value="Chromosome"/>
</dbReference>
<evidence type="ECO:0000313" key="1">
    <source>
        <dbReference type="EMBL" id="AHE57278.1"/>
    </source>
</evidence>
<dbReference type="KEGG" id="ssan:NX02_28485"/>
<protein>
    <submittedName>
        <fullName evidence="1">Uncharacterized protein</fullName>
    </submittedName>
</protein>
<name>W0ALR8_9SPHN</name>
<dbReference type="OrthoDB" id="7478608at2"/>
<dbReference type="HOGENOM" id="CLU_183825_0_0_5"/>
<proteinExistence type="predicted"/>
<keyword evidence="2" id="KW-1185">Reference proteome</keyword>
<dbReference type="EMBL" id="CP006644">
    <property type="protein sequence ID" value="AHE57278.1"/>
    <property type="molecule type" value="Genomic_DNA"/>
</dbReference>
<accession>W0ALR8</accession>
<gene>
    <name evidence="1" type="ORF">NX02_28485</name>
</gene>
<sequence>MSLMCRVVGHSPKRDRARYDGDFYWAPCDRCGSTLMRDRSGWRIPTRYEAARHEVRLDDLAAARAAEAQPAE</sequence>
<dbReference type="AlphaFoldDB" id="W0ALR8"/>